<organism evidence="1 2">
    <name type="scientific">Meloidogyne enterolobii</name>
    <name type="common">Root-knot nematode worm</name>
    <name type="synonym">Meloidogyne mayaguensis</name>
    <dbReference type="NCBI Taxonomy" id="390850"/>
    <lineage>
        <taxon>Eukaryota</taxon>
        <taxon>Metazoa</taxon>
        <taxon>Ecdysozoa</taxon>
        <taxon>Nematoda</taxon>
        <taxon>Chromadorea</taxon>
        <taxon>Rhabditida</taxon>
        <taxon>Tylenchina</taxon>
        <taxon>Tylenchomorpha</taxon>
        <taxon>Tylenchoidea</taxon>
        <taxon>Meloidogynidae</taxon>
        <taxon>Meloidogyninae</taxon>
        <taxon>Meloidogyne</taxon>
    </lineage>
</organism>
<accession>A0ACB0ZMT2</accession>
<sequence length="66" mass="7555">MWHFVKVFLRLNRPQRELSISFEIYLIALSGTIFSFSMCIPNLSLHSFMNFSSFSSISIPLGNPLA</sequence>
<name>A0ACB0ZMT2_MELEN</name>
<dbReference type="Proteomes" id="UP001497535">
    <property type="component" value="Unassembled WGS sequence"/>
</dbReference>
<proteinExistence type="predicted"/>
<gene>
    <name evidence="1" type="ORF">MENTE1834_LOCUS26739</name>
</gene>
<keyword evidence="2" id="KW-1185">Reference proteome</keyword>
<comment type="caution">
    <text evidence="1">The sequence shown here is derived from an EMBL/GenBank/DDBJ whole genome shotgun (WGS) entry which is preliminary data.</text>
</comment>
<evidence type="ECO:0000313" key="2">
    <source>
        <dbReference type="Proteomes" id="UP001497535"/>
    </source>
</evidence>
<protein>
    <submittedName>
        <fullName evidence="1">Uncharacterized protein</fullName>
    </submittedName>
</protein>
<reference evidence="1" key="1">
    <citation type="submission" date="2023-11" db="EMBL/GenBank/DDBJ databases">
        <authorList>
            <person name="Poullet M."/>
        </authorList>
    </citation>
    <scope>NUCLEOTIDE SEQUENCE</scope>
    <source>
        <strain evidence="1">E1834</strain>
    </source>
</reference>
<dbReference type="EMBL" id="CAVMJV010000039">
    <property type="protein sequence ID" value="CAK5079613.1"/>
    <property type="molecule type" value="Genomic_DNA"/>
</dbReference>
<evidence type="ECO:0000313" key="1">
    <source>
        <dbReference type="EMBL" id="CAK5079613.1"/>
    </source>
</evidence>